<keyword evidence="2" id="KW-0934">Plastid</keyword>
<dbReference type="InterPro" id="IPR039633">
    <property type="entry name" value="PAP"/>
</dbReference>
<feature type="compositionally biased region" description="Basic residues" evidence="3">
    <location>
        <begin position="44"/>
        <end position="54"/>
    </location>
</feature>
<reference evidence="5 6" key="1">
    <citation type="journal article" date="2024" name="Nat. Commun.">
        <title>Phylogenomics reveals the evolutionary origins of lichenization in chlorophyte algae.</title>
        <authorList>
            <person name="Puginier C."/>
            <person name="Libourel C."/>
            <person name="Otte J."/>
            <person name="Skaloud P."/>
            <person name="Haon M."/>
            <person name="Grisel S."/>
            <person name="Petersen M."/>
            <person name="Berrin J.G."/>
            <person name="Delaux P.M."/>
            <person name="Dal Grande F."/>
            <person name="Keller J."/>
        </authorList>
    </citation>
    <scope>NUCLEOTIDE SEQUENCE [LARGE SCALE GENOMIC DNA]</scope>
    <source>
        <strain evidence="5 6">SAG 2043</strain>
    </source>
</reference>
<dbReference type="Proteomes" id="UP001489004">
    <property type="component" value="Unassembled WGS sequence"/>
</dbReference>
<dbReference type="GO" id="GO:0009536">
    <property type="term" value="C:plastid"/>
    <property type="evidence" value="ECO:0007669"/>
    <property type="project" value="UniProtKB-SubCell"/>
</dbReference>
<evidence type="ECO:0000313" key="5">
    <source>
        <dbReference type="EMBL" id="KAK9816553.1"/>
    </source>
</evidence>
<evidence type="ECO:0000256" key="1">
    <source>
        <dbReference type="ARBA" id="ARBA00004474"/>
    </source>
</evidence>
<gene>
    <name evidence="5" type="ORF">WJX72_001845</name>
</gene>
<dbReference type="Pfam" id="PF04755">
    <property type="entry name" value="PAP_fibrillin"/>
    <property type="match status" value="1"/>
</dbReference>
<dbReference type="AlphaFoldDB" id="A0AAW1Q6K7"/>
<proteinExistence type="predicted"/>
<dbReference type="PANTHER" id="PTHR31906">
    <property type="entry name" value="PLASTID-LIPID-ASSOCIATED PROTEIN 4, CHLOROPLASTIC-RELATED"/>
    <property type="match status" value="1"/>
</dbReference>
<comment type="subcellular location">
    <subcellularLocation>
        <location evidence="1">Plastid</location>
    </subcellularLocation>
</comment>
<feature type="domain" description="Plastid lipid-associated protein/fibrillin conserved" evidence="4">
    <location>
        <begin position="80"/>
        <end position="263"/>
    </location>
</feature>
<accession>A0AAW1Q6K7</accession>
<keyword evidence="6" id="KW-1185">Reference proteome</keyword>
<dbReference type="EMBL" id="JALJOR010000005">
    <property type="protein sequence ID" value="KAK9816553.1"/>
    <property type="molecule type" value="Genomic_DNA"/>
</dbReference>
<name>A0AAW1Q6K7_9CHLO</name>
<evidence type="ECO:0000256" key="3">
    <source>
        <dbReference type="SAM" id="MobiDB-lite"/>
    </source>
</evidence>
<evidence type="ECO:0000259" key="4">
    <source>
        <dbReference type="Pfam" id="PF04755"/>
    </source>
</evidence>
<evidence type="ECO:0000256" key="2">
    <source>
        <dbReference type="ARBA" id="ARBA00022640"/>
    </source>
</evidence>
<dbReference type="InterPro" id="IPR006843">
    <property type="entry name" value="PAP/fibrillin_dom"/>
</dbReference>
<comment type="caution">
    <text evidence="5">The sequence shown here is derived from an EMBL/GenBank/DDBJ whole genome shotgun (WGS) entry which is preliminary data.</text>
</comment>
<feature type="region of interest" description="Disordered" evidence="3">
    <location>
        <begin position="44"/>
        <end position="77"/>
    </location>
</feature>
<protein>
    <recommendedName>
        <fullName evidence="4">Plastid lipid-associated protein/fibrillin conserved domain-containing protein</fullName>
    </recommendedName>
</protein>
<evidence type="ECO:0000313" key="6">
    <source>
        <dbReference type="Proteomes" id="UP001489004"/>
    </source>
</evidence>
<organism evidence="5 6">
    <name type="scientific">[Myrmecia] bisecta</name>
    <dbReference type="NCBI Taxonomy" id="41462"/>
    <lineage>
        <taxon>Eukaryota</taxon>
        <taxon>Viridiplantae</taxon>
        <taxon>Chlorophyta</taxon>
        <taxon>core chlorophytes</taxon>
        <taxon>Trebouxiophyceae</taxon>
        <taxon>Trebouxiales</taxon>
        <taxon>Trebouxiaceae</taxon>
        <taxon>Myrmecia</taxon>
    </lineage>
</organism>
<sequence length="267" mass="30405">MIKGCFACHRLQLSTSSGSSPQTPAAYVGCLWLYTRHSPLHHQHWHLRRQHRQATRQPPRRQPVQATSSSRIASCPEAKQVKQELQRALQGADRGIFGLQVRRRQEILDVLERLEACNPVAAPTEHLDQVAGDWRLLYTTITIQGSRRSRLGLRQMVSLGEFVQSIDIDTQTAANRVDFNVMQLASGTFSVEASYQVASPTRVDIQYATSAMVPAKLDAFFRRNEANYDLLLAIFNPEGWLETTYLDETHRIGRDDKGQIFYLERRS</sequence>